<keyword evidence="9" id="KW-0535">Nitrogen fixation</keyword>
<dbReference type="AlphaFoldDB" id="A0A9D1N0Q2"/>
<evidence type="ECO:0000256" key="3">
    <source>
        <dbReference type="ARBA" id="ARBA00020378"/>
    </source>
</evidence>
<evidence type="ECO:0000313" key="12">
    <source>
        <dbReference type="Proteomes" id="UP000886748"/>
    </source>
</evidence>
<protein>
    <recommendedName>
        <fullName evidence="3">Ferredoxin-like protein</fullName>
    </recommendedName>
</protein>
<dbReference type="InterPro" id="IPR007859">
    <property type="entry name" value="ETF-QO/FixX_C"/>
</dbReference>
<feature type="domain" description="4Fe-4S ferredoxin-type" evidence="10">
    <location>
        <begin position="20"/>
        <end position="51"/>
    </location>
</feature>
<sequence length="91" mass="10502">MDKKIEDKLYTLKYKTDSKCHLEPEQSKCLQCLDKTCTIICPANVYSYSETDKKLTVSYEKCLECGACRIVCKNIKWTYPKSGKGVIYKKS</sequence>
<keyword evidence="6" id="KW-0249">Electron transport</keyword>
<organism evidence="11 12">
    <name type="scientific">Candidatus Limenecus avicola</name>
    <dbReference type="NCBI Taxonomy" id="2840847"/>
    <lineage>
        <taxon>Bacteria</taxon>
        <taxon>Bacillati</taxon>
        <taxon>Bacillota</taxon>
        <taxon>Clostridia</taxon>
        <taxon>Eubacteriales</taxon>
        <taxon>Clostridiaceae</taxon>
        <taxon>Clostridiaceae incertae sedis</taxon>
        <taxon>Candidatus Limenecus</taxon>
    </lineage>
</organism>
<keyword evidence="7" id="KW-0408">Iron</keyword>
<dbReference type="InterPro" id="IPR017896">
    <property type="entry name" value="4Fe4S_Fe-S-bd"/>
</dbReference>
<dbReference type="InterPro" id="IPR012206">
    <property type="entry name" value="Fd_FixX"/>
</dbReference>
<evidence type="ECO:0000256" key="5">
    <source>
        <dbReference type="ARBA" id="ARBA00022723"/>
    </source>
</evidence>
<evidence type="ECO:0000256" key="2">
    <source>
        <dbReference type="ARBA" id="ARBA00009192"/>
    </source>
</evidence>
<proteinExistence type="predicted"/>
<evidence type="ECO:0000259" key="10">
    <source>
        <dbReference type="PROSITE" id="PS51379"/>
    </source>
</evidence>
<comment type="caution">
    <text evidence="11">The sequence shown here is derived from an EMBL/GenBank/DDBJ whole genome shotgun (WGS) entry which is preliminary data.</text>
</comment>
<dbReference type="PROSITE" id="PS51379">
    <property type="entry name" value="4FE4S_FER_2"/>
    <property type="match status" value="2"/>
</dbReference>
<accession>A0A9D1N0Q2</accession>
<evidence type="ECO:0000313" key="11">
    <source>
        <dbReference type="EMBL" id="HIU92536.1"/>
    </source>
</evidence>
<comment type="function">
    <text evidence="1">Could be a 3Fe-4S cluster-containing protein.</text>
</comment>
<keyword evidence="5" id="KW-0479">Metal-binding</keyword>
<comment type="similarity">
    <text evidence="2">To ferredoxins from P.putida and C.tartarivorum, ferredoxin I from A.vinelandii, ferredoxin II from D.desulfuricans.</text>
</comment>
<evidence type="ECO:0000256" key="6">
    <source>
        <dbReference type="ARBA" id="ARBA00022982"/>
    </source>
</evidence>
<dbReference type="EMBL" id="DVOD01000038">
    <property type="protein sequence ID" value="HIU92536.1"/>
    <property type="molecule type" value="Genomic_DNA"/>
</dbReference>
<feature type="domain" description="4Fe-4S ferredoxin-type" evidence="10">
    <location>
        <begin position="53"/>
        <end position="82"/>
    </location>
</feature>
<name>A0A9D1N0Q2_9CLOT</name>
<evidence type="ECO:0000256" key="8">
    <source>
        <dbReference type="ARBA" id="ARBA00023014"/>
    </source>
</evidence>
<evidence type="ECO:0000256" key="1">
    <source>
        <dbReference type="ARBA" id="ARBA00003208"/>
    </source>
</evidence>
<dbReference type="SUPFAM" id="SSF54862">
    <property type="entry name" value="4Fe-4S ferredoxins"/>
    <property type="match status" value="1"/>
</dbReference>
<dbReference type="Proteomes" id="UP000886748">
    <property type="component" value="Unassembled WGS sequence"/>
</dbReference>
<dbReference type="Gene3D" id="3.30.70.20">
    <property type="match status" value="1"/>
</dbReference>
<dbReference type="Pfam" id="PF05187">
    <property type="entry name" value="Fer4_ETF_QO"/>
    <property type="match status" value="1"/>
</dbReference>
<dbReference type="PANTHER" id="PTHR43082:SF3">
    <property type="entry name" value="FERREDOXIN-LIKE PROTEIN YDIT"/>
    <property type="match status" value="1"/>
</dbReference>
<evidence type="ECO:0000256" key="7">
    <source>
        <dbReference type="ARBA" id="ARBA00023004"/>
    </source>
</evidence>
<reference evidence="11" key="1">
    <citation type="submission" date="2020-10" db="EMBL/GenBank/DDBJ databases">
        <authorList>
            <person name="Gilroy R."/>
        </authorList>
    </citation>
    <scope>NUCLEOTIDE SEQUENCE</scope>
    <source>
        <strain evidence="11">CHK154-7741</strain>
    </source>
</reference>
<dbReference type="GO" id="GO:0005506">
    <property type="term" value="F:iron ion binding"/>
    <property type="evidence" value="ECO:0007669"/>
    <property type="project" value="InterPro"/>
</dbReference>
<keyword evidence="8" id="KW-0411">Iron-sulfur</keyword>
<dbReference type="PIRSF" id="PIRSF036548">
    <property type="entry name" value="Fdx_FixX"/>
    <property type="match status" value="1"/>
</dbReference>
<reference evidence="11" key="2">
    <citation type="journal article" date="2021" name="PeerJ">
        <title>Extensive microbial diversity within the chicken gut microbiome revealed by metagenomics and culture.</title>
        <authorList>
            <person name="Gilroy R."/>
            <person name="Ravi A."/>
            <person name="Getino M."/>
            <person name="Pursley I."/>
            <person name="Horton D.L."/>
            <person name="Alikhan N.F."/>
            <person name="Baker D."/>
            <person name="Gharbi K."/>
            <person name="Hall N."/>
            <person name="Watson M."/>
            <person name="Adriaenssens E.M."/>
            <person name="Foster-Nyarko E."/>
            <person name="Jarju S."/>
            <person name="Secka A."/>
            <person name="Antonio M."/>
            <person name="Oren A."/>
            <person name="Chaudhuri R.R."/>
            <person name="La Ragione R."/>
            <person name="Hildebrand F."/>
            <person name="Pallen M.J."/>
        </authorList>
    </citation>
    <scope>NUCLEOTIDE SEQUENCE</scope>
    <source>
        <strain evidence="11">CHK154-7741</strain>
    </source>
</reference>
<evidence type="ECO:0000256" key="4">
    <source>
        <dbReference type="ARBA" id="ARBA00022448"/>
    </source>
</evidence>
<dbReference type="GO" id="GO:0051536">
    <property type="term" value="F:iron-sulfur cluster binding"/>
    <property type="evidence" value="ECO:0007669"/>
    <property type="project" value="UniProtKB-KW"/>
</dbReference>
<keyword evidence="4" id="KW-0813">Transport</keyword>
<evidence type="ECO:0000256" key="9">
    <source>
        <dbReference type="ARBA" id="ARBA00023231"/>
    </source>
</evidence>
<gene>
    <name evidence="11" type="ORF">IAD26_05315</name>
</gene>
<dbReference type="PANTHER" id="PTHR43082">
    <property type="entry name" value="FERREDOXIN-LIKE"/>
    <property type="match status" value="1"/>
</dbReference>